<evidence type="ECO:0000256" key="3">
    <source>
        <dbReference type="SAM" id="Phobius"/>
    </source>
</evidence>
<dbReference type="Proteomes" id="UP000321578">
    <property type="component" value="Unassembled WGS sequence"/>
</dbReference>
<dbReference type="AlphaFoldDB" id="A0A5C6Z9I8"/>
<evidence type="ECO:0000256" key="1">
    <source>
        <dbReference type="SAM" id="Coils"/>
    </source>
</evidence>
<keyword evidence="3" id="KW-0812">Transmembrane</keyword>
<evidence type="ECO:0000313" key="5">
    <source>
        <dbReference type="Proteomes" id="UP000321578"/>
    </source>
</evidence>
<gene>
    <name evidence="4" type="ORF">ESY86_20670</name>
</gene>
<feature type="transmembrane region" description="Helical" evidence="3">
    <location>
        <begin position="6"/>
        <end position="25"/>
    </location>
</feature>
<keyword evidence="1" id="KW-0175">Coiled coil</keyword>
<protein>
    <submittedName>
        <fullName evidence="4">Uncharacterized protein</fullName>
    </submittedName>
</protein>
<evidence type="ECO:0000313" key="4">
    <source>
        <dbReference type="EMBL" id="TXD85990.1"/>
    </source>
</evidence>
<dbReference type="RefSeq" id="WP_147088588.1">
    <property type="nucleotide sequence ID" value="NZ_VORM01000092.1"/>
</dbReference>
<sequence length="189" mass="22474">MENWWTLIGTLLGAIIAGVAVILNSHYSAKSTFKRENKNRLIDEKERDVQELEKLYQDILHSLDKLIRNLGSMAETELEKYYKMEIRLELISTKQITEKLTIVSNSISKMASKLPEMPKEFIPKFEDDSDRKSRLEERTKAKEERKKESKKYVPDIRKDYNILSELMKVDLQKRRILDIDKYVEYREKN</sequence>
<name>A0A5C6Z9I8_9FLAO</name>
<keyword evidence="3" id="KW-1133">Transmembrane helix</keyword>
<organism evidence="4 5">
    <name type="scientific">Subsaximicrobium wynnwilliamsii</name>
    <dbReference type="NCBI Taxonomy" id="291179"/>
    <lineage>
        <taxon>Bacteria</taxon>
        <taxon>Pseudomonadati</taxon>
        <taxon>Bacteroidota</taxon>
        <taxon>Flavobacteriia</taxon>
        <taxon>Flavobacteriales</taxon>
        <taxon>Flavobacteriaceae</taxon>
        <taxon>Subsaximicrobium</taxon>
    </lineage>
</organism>
<proteinExistence type="predicted"/>
<feature type="coiled-coil region" evidence="1">
    <location>
        <begin position="35"/>
        <end position="69"/>
    </location>
</feature>
<comment type="caution">
    <text evidence="4">The sequence shown here is derived from an EMBL/GenBank/DDBJ whole genome shotgun (WGS) entry which is preliminary data.</text>
</comment>
<keyword evidence="5" id="KW-1185">Reference proteome</keyword>
<dbReference type="EMBL" id="VORO01000102">
    <property type="protein sequence ID" value="TXD85990.1"/>
    <property type="molecule type" value="Genomic_DNA"/>
</dbReference>
<reference evidence="4 5" key="1">
    <citation type="submission" date="2019-08" db="EMBL/GenBank/DDBJ databases">
        <title>Genomes of Subsaximicrobium wynnwilliamsii strains.</title>
        <authorList>
            <person name="Bowman J.P."/>
        </authorList>
    </citation>
    <scope>NUCLEOTIDE SEQUENCE [LARGE SCALE GENOMIC DNA]</scope>
    <source>
        <strain evidence="4 5">2-80-2</strain>
    </source>
</reference>
<feature type="region of interest" description="Disordered" evidence="2">
    <location>
        <begin position="127"/>
        <end position="149"/>
    </location>
</feature>
<keyword evidence="3" id="KW-0472">Membrane</keyword>
<evidence type="ECO:0000256" key="2">
    <source>
        <dbReference type="SAM" id="MobiDB-lite"/>
    </source>
</evidence>
<accession>A0A5C6Z9I8</accession>